<evidence type="ECO:0000313" key="3">
    <source>
        <dbReference type="Proteomes" id="UP001460270"/>
    </source>
</evidence>
<sequence>MTAWIEQSQRQATCGFRKRPAETGRDEQLWTRGWLRDYAPRPLRTLQNLCGISKDLSNERVTSHCGPVLLKLFISPCLRSVTCGADLSDGRSKTSPPWTLDLIKGPP</sequence>
<evidence type="ECO:0000313" key="2">
    <source>
        <dbReference type="EMBL" id="KAK7902083.1"/>
    </source>
</evidence>
<keyword evidence="3" id="KW-1185">Reference proteome</keyword>
<evidence type="ECO:0000256" key="1">
    <source>
        <dbReference type="SAM" id="MobiDB-lite"/>
    </source>
</evidence>
<organism evidence="2 3">
    <name type="scientific">Mugilogobius chulae</name>
    <name type="common">yellowstripe goby</name>
    <dbReference type="NCBI Taxonomy" id="88201"/>
    <lineage>
        <taxon>Eukaryota</taxon>
        <taxon>Metazoa</taxon>
        <taxon>Chordata</taxon>
        <taxon>Craniata</taxon>
        <taxon>Vertebrata</taxon>
        <taxon>Euteleostomi</taxon>
        <taxon>Actinopterygii</taxon>
        <taxon>Neopterygii</taxon>
        <taxon>Teleostei</taxon>
        <taxon>Neoteleostei</taxon>
        <taxon>Acanthomorphata</taxon>
        <taxon>Gobiaria</taxon>
        <taxon>Gobiiformes</taxon>
        <taxon>Gobioidei</taxon>
        <taxon>Gobiidae</taxon>
        <taxon>Gobionellinae</taxon>
        <taxon>Mugilogobius</taxon>
    </lineage>
</organism>
<name>A0AAW0NLA9_9GOBI</name>
<dbReference type="AlphaFoldDB" id="A0AAW0NLA9"/>
<feature type="region of interest" description="Disordered" evidence="1">
    <location>
        <begin position="87"/>
        <end position="107"/>
    </location>
</feature>
<protein>
    <submittedName>
        <fullName evidence="2">Uncharacterized protein</fullName>
    </submittedName>
</protein>
<comment type="caution">
    <text evidence="2">The sequence shown here is derived from an EMBL/GenBank/DDBJ whole genome shotgun (WGS) entry which is preliminary data.</text>
</comment>
<dbReference type="Proteomes" id="UP001460270">
    <property type="component" value="Unassembled WGS sequence"/>
</dbReference>
<reference evidence="3" key="1">
    <citation type="submission" date="2024-04" db="EMBL/GenBank/DDBJ databases">
        <title>Salinicola lusitanus LLJ914,a marine bacterium isolated from the Okinawa Trough.</title>
        <authorList>
            <person name="Li J."/>
        </authorList>
    </citation>
    <scope>NUCLEOTIDE SEQUENCE [LARGE SCALE GENOMIC DNA]</scope>
</reference>
<accession>A0AAW0NLA9</accession>
<proteinExistence type="predicted"/>
<dbReference type="EMBL" id="JBBPFD010000013">
    <property type="protein sequence ID" value="KAK7902083.1"/>
    <property type="molecule type" value="Genomic_DNA"/>
</dbReference>
<gene>
    <name evidence="2" type="ORF">WMY93_018852</name>
</gene>